<dbReference type="InterPro" id="IPR041898">
    <property type="entry name" value="MAGE_WH1"/>
</dbReference>
<feature type="region of interest" description="Disordered" evidence="1">
    <location>
        <begin position="1"/>
        <end position="109"/>
    </location>
</feature>
<evidence type="ECO:0000313" key="3">
    <source>
        <dbReference type="Ensembl" id="ENSOCUP00000020704.2"/>
    </source>
</evidence>
<dbReference type="SMART" id="SM01392">
    <property type="entry name" value="MAGE_N"/>
    <property type="match status" value="1"/>
</dbReference>
<organism evidence="3 4">
    <name type="scientific">Oryctolagus cuniculus</name>
    <name type="common">Rabbit</name>
    <dbReference type="NCBI Taxonomy" id="9986"/>
    <lineage>
        <taxon>Eukaryota</taxon>
        <taxon>Metazoa</taxon>
        <taxon>Chordata</taxon>
        <taxon>Craniata</taxon>
        <taxon>Vertebrata</taxon>
        <taxon>Euteleostomi</taxon>
        <taxon>Mammalia</taxon>
        <taxon>Eutheria</taxon>
        <taxon>Euarchontoglires</taxon>
        <taxon>Glires</taxon>
        <taxon>Lagomorpha</taxon>
        <taxon>Leporidae</taxon>
        <taxon>Oryctolagus</taxon>
    </lineage>
</organism>
<dbReference type="PANTHER" id="PTHR11736">
    <property type="entry name" value="MELANOMA-ASSOCIATED ANTIGEN MAGE ANTIGEN"/>
    <property type="match status" value="1"/>
</dbReference>
<dbReference type="InterPro" id="IPR041899">
    <property type="entry name" value="MAGE_WH2"/>
</dbReference>
<protein>
    <recommendedName>
        <fullName evidence="2">MAGE domain-containing protein</fullName>
    </recommendedName>
</protein>
<dbReference type="Pfam" id="PF12440">
    <property type="entry name" value="MAGE_N"/>
    <property type="match status" value="1"/>
</dbReference>
<reference evidence="3 4" key="1">
    <citation type="journal article" date="2011" name="Nature">
        <title>A high-resolution map of human evolutionary constraint using 29 mammals.</title>
        <authorList>
            <person name="Lindblad-Toh K."/>
            <person name="Garber M."/>
            <person name="Zuk O."/>
            <person name="Lin M.F."/>
            <person name="Parker B.J."/>
            <person name="Washietl S."/>
            <person name="Kheradpour P."/>
            <person name="Ernst J."/>
            <person name="Jordan G."/>
            <person name="Mauceli E."/>
            <person name="Ward L.D."/>
            <person name="Lowe C.B."/>
            <person name="Holloway A.K."/>
            <person name="Clamp M."/>
            <person name="Gnerre S."/>
            <person name="Alfoldi J."/>
            <person name="Beal K."/>
            <person name="Chang J."/>
            <person name="Clawson H."/>
            <person name="Cuff J."/>
            <person name="Di Palma F."/>
            <person name="Fitzgerald S."/>
            <person name="Flicek P."/>
            <person name="Guttman M."/>
            <person name="Hubisz M.J."/>
            <person name="Jaffe D.B."/>
            <person name="Jungreis I."/>
            <person name="Kent W.J."/>
            <person name="Kostka D."/>
            <person name="Lara M."/>
            <person name="Martins A.L."/>
            <person name="Massingham T."/>
            <person name="Moltke I."/>
            <person name="Raney B.J."/>
            <person name="Rasmussen M.D."/>
            <person name="Robinson J."/>
            <person name="Stark A."/>
            <person name="Vilella A.J."/>
            <person name="Wen J."/>
            <person name="Xie X."/>
            <person name="Zody M.C."/>
            <person name="Baldwin J."/>
            <person name="Bloom T."/>
            <person name="Chin C.W."/>
            <person name="Heiman D."/>
            <person name="Nicol R."/>
            <person name="Nusbaum C."/>
            <person name="Young S."/>
            <person name="Wilkinson J."/>
            <person name="Worley K.C."/>
            <person name="Kovar C.L."/>
            <person name="Muzny D.M."/>
            <person name="Gibbs R.A."/>
            <person name="Cree A."/>
            <person name="Dihn H.H."/>
            <person name="Fowler G."/>
            <person name="Jhangiani S."/>
            <person name="Joshi V."/>
            <person name="Lee S."/>
            <person name="Lewis L.R."/>
            <person name="Nazareth L.V."/>
            <person name="Okwuonu G."/>
            <person name="Santibanez J."/>
            <person name="Warren W.C."/>
            <person name="Mardis E.R."/>
            <person name="Weinstock G.M."/>
            <person name="Wilson R.K."/>
            <person name="Delehaunty K."/>
            <person name="Dooling D."/>
            <person name="Fronik C."/>
            <person name="Fulton L."/>
            <person name="Fulton B."/>
            <person name="Graves T."/>
            <person name="Minx P."/>
            <person name="Sodergren E."/>
            <person name="Birney E."/>
            <person name="Margulies E.H."/>
            <person name="Herrero J."/>
            <person name="Green E.D."/>
            <person name="Haussler D."/>
            <person name="Siepel A."/>
            <person name="Goldman N."/>
            <person name="Pollard K.S."/>
            <person name="Pedersen J.S."/>
            <person name="Lander E.S."/>
            <person name="Kellis M."/>
        </authorList>
    </citation>
    <scope>NUCLEOTIDE SEQUENCE [LARGE SCALE GENOMIC DNA]</scope>
    <source>
        <strain evidence="3 4">Thorbecke inbred</strain>
    </source>
</reference>
<name>G1TUH8_RABIT</name>
<dbReference type="GeneTree" id="ENSGT00940000163033"/>
<feature type="compositionally biased region" description="Basic residues" evidence="1">
    <location>
        <begin position="1"/>
        <end position="17"/>
    </location>
</feature>
<dbReference type="EMBL" id="AAGW02040800">
    <property type="status" value="NOT_ANNOTATED_CDS"/>
    <property type="molecule type" value="Genomic_DNA"/>
</dbReference>
<dbReference type="Gene3D" id="1.10.10.1200">
    <property type="entry name" value="MAGE homology domain, winged helix WH1 motif"/>
    <property type="match status" value="1"/>
</dbReference>
<dbReference type="InterPro" id="IPR021072">
    <property type="entry name" value="MAGE_N"/>
</dbReference>
<dbReference type="InParanoid" id="G1TUH8"/>
<dbReference type="GO" id="GO:0005634">
    <property type="term" value="C:nucleus"/>
    <property type="evidence" value="ECO:0007669"/>
    <property type="project" value="TreeGrafter"/>
</dbReference>
<dbReference type="GO" id="GO:0000122">
    <property type="term" value="P:negative regulation of transcription by RNA polymerase II"/>
    <property type="evidence" value="ECO:0007669"/>
    <property type="project" value="TreeGrafter"/>
</dbReference>
<dbReference type="FunFam" id="1.10.10.1210:FF:000001">
    <property type="entry name" value="melanoma-associated antigen D1"/>
    <property type="match status" value="1"/>
</dbReference>
<reference evidence="3" key="3">
    <citation type="submission" date="2025-09" db="UniProtKB">
        <authorList>
            <consortium name="Ensembl"/>
        </authorList>
    </citation>
    <scope>IDENTIFICATION</scope>
    <source>
        <strain evidence="3">Thorbecke</strain>
    </source>
</reference>
<evidence type="ECO:0000256" key="1">
    <source>
        <dbReference type="SAM" id="MobiDB-lite"/>
    </source>
</evidence>
<dbReference type="Proteomes" id="UP000001811">
    <property type="component" value="Chromosome X"/>
</dbReference>
<keyword evidence="4" id="KW-1185">Reference proteome</keyword>
<proteinExistence type="predicted"/>
<dbReference type="Pfam" id="PF01454">
    <property type="entry name" value="MAGE"/>
    <property type="match status" value="1"/>
</dbReference>
<evidence type="ECO:0000313" key="4">
    <source>
        <dbReference type="Proteomes" id="UP000001811"/>
    </source>
</evidence>
<dbReference type="SMART" id="SM01373">
    <property type="entry name" value="MAGE"/>
    <property type="match status" value="1"/>
</dbReference>
<feature type="domain" description="MAGE" evidence="2">
    <location>
        <begin position="113"/>
        <end position="312"/>
    </location>
</feature>
<dbReference type="Ensembl" id="ENSOCUT00000026775.2">
    <property type="protein sequence ID" value="ENSOCUP00000020704.2"/>
    <property type="gene ID" value="ENSOCUG00000025944.2"/>
</dbReference>
<dbReference type="Gene3D" id="1.10.10.1210">
    <property type="entry name" value="MAGE homology domain, winged helix WH2 motif"/>
    <property type="match status" value="1"/>
</dbReference>
<dbReference type="SMR" id="G1TUH8"/>
<dbReference type="PROSITE" id="PS50838">
    <property type="entry name" value="MAGE"/>
    <property type="match status" value="1"/>
</dbReference>
<reference evidence="3" key="2">
    <citation type="submission" date="2025-08" db="UniProtKB">
        <authorList>
            <consortium name="Ensembl"/>
        </authorList>
    </citation>
    <scope>IDENTIFICATION</scope>
    <source>
        <strain evidence="3">Thorbecke</strain>
    </source>
</reference>
<dbReference type="AlphaFoldDB" id="G1TUH8"/>
<feature type="compositionally biased region" description="Low complexity" evidence="1">
    <location>
        <begin position="68"/>
        <end position="77"/>
    </location>
</feature>
<evidence type="ECO:0000259" key="2">
    <source>
        <dbReference type="PROSITE" id="PS50838"/>
    </source>
</evidence>
<dbReference type="PANTHER" id="PTHR11736:SF35">
    <property type="entry name" value="MELANOMA-ASSOCIATED ANTIGEN B5"/>
    <property type="match status" value="1"/>
</dbReference>
<gene>
    <name evidence="3" type="primary">LOC103347319</name>
</gene>
<dbReference type="HOGENOM" id="CLU_039582_1_0_1"/>
<dbReference type="InterPro" id="IPR002190">
    <property type="entry name" value="MHD_dom"/>
</dbReference>
<dbReference type="eggNOG" id="KOG4562">
    <property type="taxonomic scope" value="Eukaryota"/>
</dbReference>
<accession>G1TUH8</accession>
<dbReference type="InterPro" id="IPR037445">
    <property type="entry name" value="MAGE"/>
</dbReference>
<dbReference type="STRING" id="9986.ENSOCUP00000020704"/>
<sequence>MPRAHKRKGRAPKKSRHTGQDAQAHRAAQGGTELAEEPSSSSPVLEDIPRSSSAAVSGTPPPRPSSPPSTSTTSGRVPDTRPHEGDDSQGEEEQQPPSSGVTPSADRSHSDALATKVDLLEQFLLYKYKMKQPIMKADMLMVVNTKCPHLFAEILQGASRSIEALFAVEVKEINSTCQSYDLVSKLKLPNNGRVRPGRGLPKTGLLMTLLGVIFMKGNRATEEDVWKFLNTMRIYAGRKHFIYGEPRKLITKDLVRLQYLEYRRLPDTDPARYEFLWGPKAHAETSKMKVLEFVAKARDTVPTAFPSQYEEALRDQEERARVGTAATPGATARARLRSCTCPAASSLLLKSKDICYPEENLSHHDRSCL</sequence>